<sequence length="695" mass="74225">MNIFHLALGGCLTAPQVKYGLTEDTGGHIAYILGAAAAQAARDDVSSVTVVTRAFDDPALGADHAKLYQPIQDKFAILRLRTENSAYLSKERLAAELPDLTAAFLVLINGMKVRPDVIHAHFADAALLAAAAKARFGIPFIYTPHSLAIDKLTHLKGAAGPLLSARIAQEKAGLQKADAVVVSSRDEAERQVSAYGLEVDGKVHRVWPGVEQAGAQNVTDSAARNLLRDDLAQPDRPLILAIARPVARKNLQQLARTYAASEALQDRANLVILAGQHGEGVTESCETAVVWNELKSILSAPHLRGRVSLPASHAPEDVASLYAMAHRTRGVFVNLAFHEPFGLTLLEAASHGVPVVAGDRGGPLDILAQTGHGVTLDPTDSAVIEAGLLNLLSDTGAWDRHAQAAKDNIALFDWSAWAGHVTAVCADLIMPKRAPQSPAYILGSDIDHTLTGSAYGAKAFAKWHGRRQGLFAVATGRSIVEARRVLRDWALPLPDVFITAVGTEIHRKQPDGHWVLDADYSDLLDRDWSPDLIKDCINKAGIAWQADIEQRRWKFGCFGSAADADRLRSALRDVGIKARVVASHDRLIDVLPVRGGKGRALTFLAQSYGLTAADVIAAGDGGNDVDMLLACGRGVVVGNALPEIAELRGLPQLYHARGHFAEGVLEGLAAFGLAGKRRAAPSYRRKAAPILQVAS</sequence>
<evidence type="ECO:0000313" key="10">
    <source>
        <dbReference type="Proteomes" id="UP000199550"/>
    </source>
</evidence>
<comment type="catalytic activity">
    <reaction evidence="5">
        <text>beta-D-fructose 6-phosphate + UDP-alpha-D-glucose = sucrose 6(F)-phosphate + UDP + H(+)</text>
        <dbReference type="Rhea" id="RHEA:22172"/>
        <dbReference type="ChEBI" id="CHEBI:15378"/>
        <dbReference type="ChEBI" id="CHEBI:57634"/>
        <dbReference type="ChEBI" id="CHEBI:57723"/>
        <dbReference type="ChEBI" id="CHEBI:58223"/>
        <dbReference type="ChEBI" id="CHEBI:58885"/>
        <dbReference type="EC" id="2.4.1.14"/>
    </reaction>
</comment>
<dbReference type="SUPFAM" id="SSF56784">
    <property type="entry name" value="HAD-like"/>
    <property type="match status" value="1"/>
</dbReference>
<keyword evidence="3" id="KW-0328">Glycosyltransferase</keyword>
<evidence type="ECO:0000313" key="9">
    <source>
        <dbReference type="EMBL" id="SFL68607.1"/>
    </source>
</evidence>
<evidence type="ECO:0000256" key="2">
    <source>
        <dbReference type="ARBA" id="ARBA00012536"/>
    </source>
</evidence>
<evidence type="ECO:0000259" key="6">
    <source>
        <dbReference type="Pfam" id="PF00534"/>
    </source>
</evidence>
<dbReference type="EC" id="2.4.1.14" evidence="2"/>
<dbReference type="Gene3D" id="3.40.50.1000">
    <property type="entry name" value="HAD superfamily/HAD-like"/>
    <property type="match status" value="1"/>
</dbReference>
<proteinExistence type="inferred from homology"/>
<feature type="domain" description="Glycosyl transferase family 1" evidence="6">
    <location>
        <begin position="232"/>
        <end position="405"/>
    </location>
</feature>
<dbReference type="Gene3D" id="3.90.1070.10">
    <property type="match status" value="1"/>
</dbReference>
<accession>A0A1I4JQW8</accession>
<dbReference type="InterPro" id="IPR006380">
    <property type="entry name" value="SPP-like_dom"/>
</dbReference>
<gene>
    <name evidence="9" type="ORF">SAMN04488004_1427</name>
</gene>
<dbReference type="PANTHER" id="PTHR46039">
    <property type="entry name" value="SUCROSE-PHOSPHATE SYNTHASE 3-RELATED"/>
    <property type="match status" value="1"/>
</dbReference>
<dbReference type="AlphaFoldDB" id="A0A1I4JQW8"/>
<dbReference type="GO" id="GO:0016791">
    <property type="term" value="F:phosphatase activity"/>
    <property type="evidence" value="ECO:0007669"/>
    <property type="project" value="UniProtKB-ARBA"/>
</dbReference>
<dbReference type="SFLD" id="SFLDG01140">
    <property type="entry name" value="C2.B:_Phosphomannomutase_and_P"/>
    <property type="match status" value="1"/>
</dbReference>
<dbReference type="OrthoDB" id="7847955at2"/>
<dbReference type="InterPro" id="IPR028098">
    <property type="entry name" value="Glyco_trans_4-like_N"/>
</dbReference>
<dbReference type="InterPro" id="IPR036412">
    <property type="entry name" value="HAD-like_sf"/>
</dbReference>
<dbReference type="SFLD" id="SFLDS00003">
    <property type="entry name" value="Haloacid_Dehalogenase"/>
    <property type="match status" value="1"/>
</dbReference>
<dbReference type="PANTHER" id="PTHR46039:SF5">
    <property type="entry name" value="SUCROSE-PHOSPHATE SYNTHASE 3-RELATED"/>
    <property type="match status" value="1"/>
</dbReference>
<dbReference type="EMBL" id="FOTF01000042">
    <property type="protein sequence ID" value="SFL68607.1"/>
    <property type="molecule type" value="Genomic_DNA"/>
</dbReference>
<evidence type="ECO:0000259" key="8">
    <source>
        <dbReference type="Pfam" id="PF13579"/>
    </source>
</evidence>
<feature type="domain" description="Sucrose phosphatase-like" evidence="7">
    <location>
        <begin position="440"/>
        <end position="672"/>
    </location>
</feature>
<dbReference type="SFLD" id="SFLDG01141">
    <property type="entry name" value="C2.B.1:_Sucrose_Phosphatase_Li"/>
    <property type="match status" value="1"/>
</dbReference>
<evidence type="ECO:0000259" key="7">
    <source>
        <dbReference type="Pfam" id="PF05116"/>
    </source>
</evidence>
<dbReference type="Pfam" id="PF00534">
    <property type="entry name" value="Glycos_transf_1"/>
    <property type="match status" value="1"/>
</dbReference>
<dbReference type="GO" id="GO:0046524">
    <property type="term" value="F:sucrose-phosphate synthase activity"/>
    <property type="evidence" value="ECO:0007669"/>
    <property type="project" value="UniProtKB-EC"/>
</dbReference>
<dbReference type="RefSeq" id="WP_090191985.1">
    <property type="nucleotide sequence ID" value="NZ_FOTF01000042.1"/>
</dbReference>
<protein>
    <recommendedName>
        <fullName evidence="2">sucrose-phosphate synthase</fullName>
        <ecNumber evidence="2">2.4.1.14</ecNumber>
    </recommendedName>
</protein>
<dbReference type="InterPro" id="IPR001296">
    <property type="entry name" value="Glyco_trans_1"/>
</dbReference>
<dbReference type="Pfam" id="PF13579">
    <property type="entry name" value="Glyco_trans_4_4"/>
    <property type="match status" value="1"/>
</dbReference>
<dbReference type="InterPro" id="IPR044161">
    <property type="entry name" value="SPS"/>
</dbReference>
<comment type="similarity">
    <text evidence="1">Belongs to the glycosyltransferase 1 family.</text>
</comment>
<dbReference type="SUPFAM" id="SSF53756">
    <property type="entry name" value="UDP-Glycosyltransferase/glycogen phosphorylase"/>
    <property type="match status" value="1"/>
</dbReference>
<evidence type="ECO:0000256" key="1">
    <source>
        <dbReference type="ARBA" id="ARBA00006530"/>
    </source>
</evidence>
<dbReference type="Gene3D" id="3.40.50.2000">
    <property type="entry name" value="Glycogen Phosphorylase B"/>
    <property type="match status" value="2"/>
</dbReference>
<evidence type="ECO:0000256" key="4">
    <source>
        <dbReference type="ARBA" id="ARBA00022679"/>
    </source>
</evidence>
<dbReference type="NCBIfam" id="TIGR01484">
    <property type="entry name" value="HAD-SF-IIB"/>
    <property type="match status" value="1"/>
</dbReference>
<dbReference type="Proteomes" id="UP000199550">
    <property type="component" value="Unassembled WGS sequence"/>
</dbReference>
<dbReference type="InterPro" id="IPR006379">
    <property type="entry name" value="HAD-SF_hydro_IIB"/>
</dbReference>
<organism evidence="9 10">
    <name type="scientific">Loktanella salsilacus</name>
    <dbReference type="NCBI Taxonomy" id="195913"/>
    <lineage>
        <taxon>Bacteria</taxon>
        <taxon>Pseudomonadati</taxon>
        <taxon>Pseudomonadota</taxon>
        <taxon>Alphaproteobacteria</taxon>
        <taxon>Rhodobacterales</taxon>
        <taxon>Roseobacteraceae</taxon>
        <taxon>Loktanella</taxon>
    </lineage>
</organism>
<keyword evidence="10" id="KW-1185">Reference proteome</keyword>
<feature type="domain" description="Glycosyltransferase subfamily 4-like N-terminal" evidence="8">
    <location>
        <begin position="26"/>
        <end position="196"/>
    </location>
</feature>
<keyword evidence="4" id="KW-0808">Transferase</keyword>
<evidence type="ECO:0000256" key="5">
    <source>
        <dbReference type="ARBA" id="ARBA00047471"/>
    </source>
</evidence>
<dbReference type="InterPro" id="IPR023214">
    <property type="entry name" value="HAD_sf"/>
</dbReference>
<reference evidence="9 10" key="1">
    <citation type="submission" date="2016-10" db="EMBL/GenBank/DDBJ databases">
        <authorList>
            <person name="de Groot N.N."/>
        </authorList>
    </citation>
    <scope>NUCLEOTIDE SEQUENCE [LARGE SCALE GENOMIC DNA]</scope>
    <source>
        <strain evidence="9 10">DSM 16199</strain>
    </source>
</reference>
<evidence type="ECO:0000256" key="3">
    <source>
        <dbReference type="ARBA" id="ARBA00022676"/>
    </source>
</evidence>
<dbReference type="Pfam" id="PF05116">
    <property type="entry name" value="S6PP"/>
    <property type="match status" value="1"/>
</dbReference>
<dbReference type="STRING" id="195913.SAMN04488004_1427"/>
<name>A0A1I4JQW8_9RHOB</name>